<keyword evidence="4 11" id="KW-0436">Ligase</keyword>
<dbReference type="InterPro" id="IPR042099">
    <property type="entry name" value="ANL_N_sf"/>
</dbReference>
<protein>
    <submittedName>
        <fullName evidence="11">Saframycin Mx1 synthetase B</fullName>
        <ecNumber evidence="11">6.2.1.3</ecNumber>
    </submittedName>
</protein>
<feature type="domain" description="Thioester reductase (TE)" evidence="8">
    <location>
        <begin position="653"/>
        <end position="888"/>
    </location>
</feature>
<dbReference type="Gene3D" id="3.30.300.30">
    <property type="match status" value="1"/>
</dbReference>
<evidence type="ECO:0000313" key="10">
    <source>
        <dbReference type="EMBL" id="KTD46478.1"/>
    </source>
</evidence>
<dbReference type="Gene3D" id="3.40.50.720">
    <property type="entry name" value="NAD(P)-binding Rossmann-like Domain"/>
    <property type="match status" value="1"/>
</dbReference>
<evidence type="ECO:0000256" key="5">
    <source>
        <dbReference type="ARBA" id="ARBA00022832"/>
    </source>
</evidence>
<evidence type="ECO:0000256" key="6">
    <source>
        <dbReference type="ARBA" id="ARBA00023098"/>
    </source>
</evidence>
<dbReference type="SUPFAM" id="SSF51735">
    <property type="entry name" value="NAD(P)-binding Rossmann-fold domains"/>
    <property type="match status" value="1"/>
</dbReference>
<dbReference type="NCBIfam" id="TIGR01746">
    <property type="entry name" value="Thioester-redct"/>
    <property type="match status" value="1"/>
</dbReference>
<dbReference type="Proteomes" id="UP000054639">
    <property type="component" value="Unassembled WGS sequence"/>
</dbReference>
<dbReference type="InterPro" id="IPR025110">
    <property type="entry name" value="AMP-bd_C"/>
</dbReference>
<dbReference type="Pfam" id="PF00501">
    <property type="entry name" value="AMP-binding"/>
    <property type="match status" value="1"/>
</dbReference>
<dbReference type="GO" id="GO:0004467">
    <property type="term" value="F:long-chain fatty acid-CoA ligase activity"/>
    <property type="evidence" value="ECO:0007669"/>
    <property type="project" value="UniProtKB-EC"/>
</dbReference>
<dbReference type="Pfam" id="PF23024">
    <property type="entry name" value="AMP-dom_DIP2-like"/>
    <property type="match status" value="1"/>
</dbReference>
<feature type="domain" description="AMP-binding enzyme C-terminal" evidence="9">
    <location>
        <begin position="417"/>
        <end position="526"/>
    </location>
</feature>
<evidence type="ECO:0000313" key="13">
    <source>
        <dbReference type="Proteomes" id="UP000254230"/>
    </source>
</evidence>
<dbReference type="GO" id="GO:0008610">
    <property type="term" value="P:lipid biosynthetic process"/>
    <property type="evidence" value="ECO:0007669"/>
    <property type="project" value="InterPro"/>
</dbReference>
<dbReference type="InterPro" id="IPR020845">
    <property type="entry name" value="AMP-binding_CS"/>
</dbReference>
<dbReference type="InterPro" id="IPR045851">
    <property type="entry name" value="AMP-bd_C_sf"/>
</dbReference>
<reference evidence="10 12" key="1">
    <citation type="submission" date="2015-11" db="EMBL/GenBank/DDBJ databases">
        <title>Genomic analysis of 38 Legionella species identifies large and diverse effector repertoires.</title>
        <authorList>
            <person name="Burstein D."/>
            <person name="Amaro F."/>
            <person name="Zusman T."/>
            <person name="Lifshitz Z."/>
            <person name="Cohen O."/>
            <person name="Gilbert J.A."/>
            <person name="Pupko T."/>
            <person name="Shuman H.A."/>
            <person name="Segal G."/>
        </authorList>
    </citation>
    <scope>NUCLEOTIDE SEQUENCE [LARGE SCALE GENOMIC DNA]</scope>
    <source>
        <strain evidence="10 12">ATCC 49507</strain>
    </source>
</reference>
<dbReference type="EMBL" id="UGOW01000001">
    <property type="protein sequence ID" value="STY18740.1"/>
    <property type="molecule type" value="Genomic_DNA"/>
</dbReference>
<dbReference type="STRING" id="45072.Lqua_2581"/>
<reference evidence="11 13" key="2">
    <citation type="submission" date="2018-06" db="EMBL/GenBank/DDBJ databases">
        <authorList>
            <consortium name="Pathogen Informatics"/>
            <person name="Doyle S."/>
        </authorList>
    </citation>
    <scope>NUCLEOTIDE SEQUENCE [LARGE SCALE GENOMIC DNA]</scope>
    <source>
        <strain evidence="11 13">NCTC12376</strain>
    </source>
</reference>
<dbReference type="InterPro" id="IPR000873">
    <property type="entry name" value="AMP-dep_synth/lig_dom"/>
</dbReference>
<proteinExistence type="inferred from homology"/>
<evidence type="ECO:0000256" key="2">
    <source>
        <dbReference type="ARBA" id="ARBA00022450"/>
    </source>
</evidence>
<organism evidence="11 13">
    <name type="scientific">Legionella quateirensis</name>
    <dbReference type="NCBI Taxonomy" id="45072"/>
    <lineage>
        <taxon>Bacteria</taxon>
        <taxon>Pseudomonadati</taxon>
        <taxon>Pseudomonadota</taxon>
        <taxon>Gammaproteobacteria</taxon>
        <taxon>Legionellales</taxon>
        <taxon>Legionellaceae</taxon>
        <taxon>Legionella</taxon>
    </lineage>
</organism>
<evidence type="ECO:0000256" key="1">
    <source>
        <dbReference type="ARBA" id="ARBA00006432"/>
    </source>
</evidence>
<keyword evidence="12" id="KW-1185">Reference proteome</keyword>
<dbReference type="Proteomes" id="UP000254230">
    <property type="component" value="Unassembled WGS sequence"/>
</dbReference>
<dbReference type="RefSeq" id="WP_058474710.1">
    <property type="nucleotide sequence ID" value="NZ_CAAAIL010000001.1"/>
</dbReference>
<comment type="similarity">
    <text evidence="1">Belongs to the ATP-dependent AMP-binding enzyme family.</text>
</comment>
<dbReference type="PROSITE" id="PS00455">
    <property type="entry name" value="AMP_BINDING"/>
    <property type="match status" value="1"/>
</dbReference>
<dbReference type="Pfam" id="PF07993">
    <property type="entry name" value="NAD_binding_4"/>
    <property type="match status" value="1"/>
</dbReference>
<gene>
    <name evidence="10" type="ORF">Lqua_2581</name>
    <name evidence="11" type="ORF">NCTC12376_02561</name>
</gene>
<dbReference type="PANTHER" id="PTHR22754">
    <property type="entry name" value="DISCO-INTERACTING PROTEIN 2 DIP2 -RELATED"/>
    <property type="match status" value="1"/>
</dbReference>
<dbReference type="InterPro" id="IPR010080">
    <property type="entry name" value="Thioester_reductase-like_dom"/>
</dbReference>
<dbReference type="GO" id="GO:0071766">
    <property type="term" value="P:Actinobacterium-type cell wall biogenesis"/>
    <property type="evidence" value="ECO:0007669"/>
    <property type="project" value="UniProtKB-ARBA"/>
</dbReference>
<dbReference type="CDD" id="cd05931">
    <property type="entry name" value="FAAL"/>
    <property type="match status" value="1"/>
</dbReference>
<sequence length="1029" mass="117552">MPEMECITDAIHHHSITKPNRLALAWVNQKGIITESMNYKELSTSINQTSAFLTNKKFLRCGDKAILLFTKGTDFIVTFLACVQAGIIPIPLKHPNNTKKFSNLLTIINECQPQCIISSDPLDTSEQCSVPWIKYPGEFSDDSFQRPDNYPDIAFLQFTSGSISAPKGVMVSHDNLIHNLKLIGFYLTNKPSEQVIASWLPHYHDMGLIGAYLASLYHGSTGYYMSPTTFMTNPNAFLQLISDTKATLIQCPNAAYEFMVSQWDKREVDLSSLDNVINAAEPVHCATLEKFYETFQLNGLRKEALKPTYGLAEATLFVTQANTPVWTVDDRKVSCGYCPDIDIRIVDPHTHMLCKEGTEGEIWLHSKSNALGYYNKPELTEEVFKAKITGCSKNYLKTGDLGFLKEQQLYITGRIKELMICNGVNIYPHDIEYTVEQFPEIQPHGCVAVSWEDHFETKVVIIAEVKNKNRLPDMDALVQLIFQHHDIPLHDLVLCSRYSLPKTTSGKIKRLACKQLYKEQSITALKQLNGNLRMTHFVQENPGQNHKTFYELGVDSLTITHLHVQLTQKISPKYCNEVLASRLYSMQLSEYQSILNATSVKEQNRLIANWLKRFKNESKTTTHQIKNDARLHCSIEPSILPVCPKKDIHHILLTGSTGFIGAYLCFNLLRMTDYHLVLLVNAADKQTGLSRILNNLKHYDLLERCQAMNLEQRISILCGNLAKDHFGLDPSSWQTLAQTVDSIYHNGAVTHYLSRYEDLKPSNVDGTKTIIQLATTHRLKYIHYISTTLIFGWTPTKKLVEDTRNTAFRYVDFGYAESKWVAEQLIWQSEELGVPIQIYRPAMVTASTENQYTDKDIVARSLVYLLNHRVAITLPNQISFMPVDETAADIIAISLLDHSKHKVYHLAAEYANLPMICRYITEQYHYSFIYMSLAEFNDHLQQHATEQDLIYPLVSFFNNHYKKIAKMDNKRYCRNNYLEAKKLITGEQNSTSLHKTLDFIMNYLQNNKLIQPATAIPLNQQQHELEIPK</sequence>
<dbReference type="SUPFAM" id="SSF56801">
    <property type="entry name" value="Acetyl-CoA synthetase-like"/>
    <property type="match status" value="1"/>
</dbReference>
<dbReference type="InterPro" id="IPR040097">
    <property type="entry name" value="FAAL/FAAC"/>
</dbReference>
<keyword evidence="2" id="KW-0596">Phosphopantetheine</keyword>
<keyword evidence="3" id="KW-0597">Phosphoprotein</keyword>
<evidence type="ECO:0000256" key="4">
    <source>
        <dbReference type="ARBA" id="ARBA00022598"/>
    </source>
</evidence>
<accession>A0A378L3L8</accession>
<evidence type="ECO:0000259" key="7">
    <source>
        <dbReference type="Pfam" id="PF00501"/>
    </source>
</evidence>
<dbReference type="InterPro" id="IPR036291">
    <property type="entry name" value="NAD(P)-bd_dom_sf"/>
</dbReference>
<dbReference type="PANTHER" id="PTHR22754:SF32">
    <property type="entry name" value="DISCO-INTERACTING PROTEIN 2"/>
    <property type="match status" value="1"/>
</dbReference>
<name>A0A378L3L8_9GAMM</name>
<feature type="domain" description="AMP-dependent synthetase/ligase" evidence="7">
    <location>
        <begin position="18"/>
        <end position="374"/>
    </location>
</feature>
<dbReference type="InterPro" id="IPR013120">
    <property type="entry name" value="FAR_NAD-bd"/>
</dbReference>
<evidence type="ECO:0000259" key="9">
    <source>
        <dbReference type="Pfam" id="PF23024"/>
    </source>
</evidence>
<dbReference type="EC" id="6.2.1.3" evidence="11"/>
<keyword evidence="6" id="KW-0443">Lipid metabolism</keyword>
<evidence type="ECO:0000313" key="11">
    <source>
        <dbReference type="EMBL" id="STY18740.1"/>
    </source>
</evidence>
<evidence type="ECO:0000259" key="8">
    <source>
        <dbReference type="Pfam" id="PF07993"/>
    </source>
</evidence>
<evidence type="ECO:0000256" key="3">
    <source>
        <dbReference type="ARBA" id="ARBA00022553"/>
    </source>
</evidence>
<dbReference type="Gene3D" id="3.40.50.12780">
    <property type="entry name" value="N-terminal domain of ligase-like"/>
    <property type="match status" value="1"/>
</dbReference>
<evidence type="ECO:0000313" key="12">
    <source>
        <dbReference type="Proteomes" id="UP000054639"/>
    </source>
</evidence>
<dbReference type="AlphaFoldDB" id="A0A378L3L8"/>
<dbReference type="EMBL" id="LNYR01000034">
    <property type="protein sequence ID" value="KTD46478.1"/>
    <property type="molecule type" value="Genomic_DNA"/>
</dbReference>
<dbReference type="OrthoDB" id="9757559at2"/>
<keyword evidence="5" id="KW-0276">Fatty acid metabolism</keyword>